<protein>
    <recommendedName>
        <fullName evidence="4">FG-GAP repeat protein</fullName>
    </recommendedName>
</protein>
<evidence type="ECO:0000256" key="1">
    <source>
        <dbReference type="SAM" id="SignalP"/>
    </source>
</evidence>
<dbReference type="Proteomes" id="UP000320390">
    <property type="component" value="Chromosome"/>
</dbReference>
<sequence precursor="true">MQPVSYRSHLAVFSLIAVPTVLLAGCSGGGGGGTGGGPGASGLTKTLQELGVSTSSSARQGIDGTDLTDDYAPFGDTWEIAKTSELLVLGATVASSTERFTLLDLTDDQGNAAEEVLYSLSASNESWISGPSNTGSFNFRDERAVAAADIDADGLEEIVVAYLNGGEIRVRVIQDEMEGFAETDFQVGFEPGIEDLTMQAARLDGDRRDDLVIGYTANDIDARVMFLQTTTTGFTEIGNRLSFTSTVPSPTITIELSAGNVDMDRQDEIAVVINESFGTTNGPDGASRFTLIDDASAGFATLRALQSANGNDQGGFPRTGLQSTPLLVDFDGDDRCELVIATRTDFNSSCDSDGYFFMAFEDSFSGGASLGHQYFTSRFSSCASPMKPRVRVLHANALDVDGDGFDEFHINQFVFDDFASSAPWTMDPDYQLPDDVVWSQNDFGAFTQGTSSMVTGEFTGDDRDDIAVYRQDGNELVVWGRSAPDATMLEKRTVTTAFANSQNCVFPILLPVNVDLDSPVLSYSDGAYEYVFSEPIVLAVLAAAPCREGIGQNLAECYTIFGNTTSSSSETERAVSVKASATVGISLDGGISQSGFELTASAFAEATKITNSSYREERTVLYRTGVAEDTVIFTTIPIDRYTYTVQSHPDPALVGEQVVVNLPRDPITLQADRAAYNAAVQPGSLLITDQILTHTIGDPSSYPTRAMKNSLISTYGGLQFGPQAVGIGAGSTSLTLQVGEAWGQGGALEKGFSVDLETTSGAVLAGVSFGASVTNTVVVTSGSETTYGASVGAIDAANHASAGYSFGLFTYVRTDPTTGQDYEVVQYWVE</sequence>
<feature type="chain" id="PRO_5021909538" description="FG-GAP repeat protein" evidence="1">
    <location>
        <begin position="25"/>
        <end position="830"/>
    </location>
</feature>
<proteinExistence type="predicted"/>
<keyword evidence="3" id="KW-1185">Reference proteome</keyword>
<dbReference type="InterPro" id="IPR028994">
    <property type="entry name" value="Integrin_alpha_N"/>
</dbReference>
<dbReference type="AlphaFoldDB" id="A0A518EMZ0"/>
<dbReference type="RefSeq" id="WP_419190949.1">
    <property type="nucleotide sequence ID" value="NZ_CP036434.1"/>
</dbReference>
<evidence type="ECO:0000313" key="3">
    <source>
        <dbReference type="Proteomes" id="UP000320390"/>
    </source>
</evidence>
<evidence type="ECO:0000313" key="2">
    <source>
        <dbReference type="EMBL" id="QDV05431.1"/>
    </source>
</evidence>
<dbReference type="SUPFAM" id="SSF69318">
    <property type="entry name" value="Integrin alpha N-terminal domain"/>
    <property type="match status" value="1"/>
</dbReference>
<reference evidence="2 3" key="1">
    <citation type="submission" date="2019-02" db="EMBL/GenBank/DDBJ databases">
        <title>Deep-cultivation of Planctomycetes and their phenomic and genomic characterization uncovers novel biology.</title>
        <authorList>
            <person name="Wiegand S."/>
            <person name="Jogler M."/>
            <person name="Boedeker C."/>
            <person name="Pinto D."/>
            <person name="Vollmers J."/>
            <person name="Rivas-Marin E."/>
            <person name="Kohn T."/>
            <person name="Peeters S.H."/>
            <person name="Heuer A."/>
            <person name="Rast P."/>
            <person name="Oberbeckmann S."/>
            <person name="Bunk B."/>
            <person name="Jeske O."/>
            <person name="Meyerdierks A."/>
            <person name="Storesund J.E."/>
            <person name="Kallscheuer N."/>
            <person name="Luecker S."/>
            <person name="Lage O.M."/>
            <person name="Pohl T."/>
            <person name="Merkel B.J."/>
            <person name="Hornburger P."/>
            <person name="Mueller R.-W."/>
            <person name="Bruemmer F."/>
            <person name="Labrenz M."/>
            <person name="Spormann A.M."/>
            <person name="Op den Camp H."/>
            <person name="Overmann J."/>
            <person name="Amann R."/>
            <person name="Jetten M.S.M."/>
            <person name="Mascher T."/>
            <person name="Medema M.H."/>
            <person name="Devos D.P."/>
            <person name="Kaster A.-K."/>
            <person name="Ovreas L."/>
            <person name="Rohde M."/>
            <person name="Galperin M.Y."/>
            <person name="Jogler C."/>
        </authorList>
    </citation>
    <scope>NUCLEOTIDE SEQUENCE [LARGE SCALE GENOMIC DNA]</scope>
    <source>
        <strain evidence="2 3">Poly30</strain>
    </source>
</reference>
<name>A0A518EMZ0_9BACT</name>
<dbReference type="PROSITE" id="PS51257">
    <property type="entry name" value="PROKAR_LIPOPROTEIN"/>
    <property type="match status" value="1"/>
</dbReference>
<keyword evidence="1" id="KW-0732">Signal</keyword>
<gene>
    <name evidence="2" type="ORF">Poly30_09280</name>
</gene>
<evidence type="ECO:0008006" key="4">
    <source>
        <dbReference type="Google" id="ProtNLM"/>
    </source>
</evidence>
<dbReference type="EMBL" id="CP036434">
    <property type="protein sequence ID" value="QDV05431.1"/>
    <property type="molecule type" value="Genomic_DNA"/>
</dbReference>
<feature type="signal peptide" evidence="1">
    <location>
        <begin position="1"/>
        <end position="24"/>
    </location>
</feature>
<organism evidence="2 3">
    <name type="scientific">Saltatorellus ferox</name>
    <dbReference type="NCBI Taxonomy" id="2528018"/>
    <lineage>
        <taxon>Bacteria</taxon>
        <taxon>Pseudomonadati</taxon>
        <taxon>Planctomycetota</taxon>
        <taxon>Planctomycetia</taxon>
        <taxon>Planctomycetia incertae sedis</taxon>
        <taxon>Saltatorellus</taxon>
    </lineage>
</organism>
<accession>A0A518EMZ0</accession>